<comment type="function">
    <text evidence="9">Component of the transport system for branched-chain amino acids.</text>
</comment>
<keyword evidence="3 9" id="KW-0813">Transport</keyword>
<feature type="transmembrane region" description="Helical" evidence="9">
    <location>
        <begin position="305"/>
        <end position="325"/>
    </location>
</feature>
<dbReference type="GO" id="GO:0015190">
    <property type="term" value="F:L-leucine transmembrane transporter activity"/>
    <property type="evidence" value="ECO:0007669"/>
    <property type="project" value="TreeGrafter"/>
</dbReference>
<feature type="transmembrane region" description="Helical" evidence="9">
    <location>
        <begin position="215"/>
        <end position="237"/>
    </location>
</feature>
<dbReference type="Pfam" id="PF05525">
    <property type="entry name" value="Branch_AA_trans"/>
    <property type="match status" value="1"/>
</dbReference>
<dbReference type="KEGG" id="bwh:A9C19_01555"/>
<evidence type="ECO:0000256" key="6">
    <source>
        <dbReference type="ARBA" id="ARBA00022970"/>
    </source>
</evidence>
<evidence type="ECO:0000256" key="3">
    <source>
        <dbReference type="ARBA" id="ARBA00022448"/>
    </source>
</evidence>
<dbReference type="GO" id="GO:0005304">
    <property type="term" value="F:L-valine transmembrane transporter activity"/>
    <property type="evidence" value="ECO:0007669"/>
    <property type="project" value="TreeGrafter"/>
</dbReference>
<feature type="transmembrane region" description="Helical" evidence="9">
    <location>
        <begin position="267"/>
        <end position="293"/>
    </location>
</feature>
<dbReference type="PANTHER" id="PTHR30588">
    <property type="entry name" value="BRANCHED-CHAIN AMINO ACID TRANSPORT SYSTEM 2 CARRIER PROTEIN"/>
    <property type="match status" value="1"/>
</dbReference>
<feature type="transmembrane region" description="Helical" evidence="9">
    <location>
        <begin position="33"/>
        <end position="53"/>
    </location>
</feature>
<keyword evidence="4" id="KW-1003">Cell membrane</keyword>
<dbReference type="NCBIfam" id="TIGR00796">
    <property type="entry name" value="livcs"/>
    <property type="match status" value="1"/>
</dbReference>
<evidence type="ECO:0000256" key="4">
    <source>
        <dbReference type="ARBA" id="ARBA00022475"/>
    </source>
</evidence>
<feature type="transmembrane region" description="Helical" evidence="9">
    <location>
        <begin position="182"/>
        <end position="203"/>
    </location>
</feature>
<dbReference type="InterPro" id="IPR004685">
    <property type="entry name" value="Brnchd-chn_aa_trnsp_Livcs"/>
</dbReference>
<dbReference type="GO" id="GO:0005886">
    <property type="term" value="C:plasma membrane"/>
    <property type="evidence" value="ECO:0007669"/>
    <property type="project" value="UniProtKB-SubCell"/>
</dbReference>
<comment type="subcellular location">
    <subcellularLocation>
        <location evidence="1 9">Cell membrane</location>
        <topology evidence="1 9">Multi-pass membrane protein</topology>
    </subcellularLocation>
</comment>
<comment type="caution">
    <text evidence="9">Lacks conserved residue(s) required for the propagation of feature annotation.</text>
</comment>
<keyword evidence="8 9" id="KW-0472">Membrane</keyword>
<dbReference type="AlphaFoldDB" id="A0A1L3MX57"/>
<dbReference type="Proteomes" id="UP000181936">
    <property type="component" value="Chromosome"/>
</dbReference>
<keyword evidence="11" id="KW-1185">Reference proteome</keyword>
<keyword evidence="6 9" id="KW-0029">Amino-acid transport</keyword>
<evidence type="ECO:0000313" key="10">
    <source>
        <dbReference type="EMBL" id="APH06912.1"/>
    </source>
</evidence>
<dbReference type="Gene3D" id="1.10.4160.10">
    <property type="entry name" value="Hydantoin permease"/>
    <property type="match status" value="1"/>
</dbReference>
<feature type="transmembrane region" description="Helical" evidence="9">
    <location>
        <begin position="65"/>
        <end position="87"/>
    </location>
</feature>
<keyword evidence="5 9" id="KW-0812">Transmembrane</keyword>
<evidence type="ECO:0000256" key="8">
    <source>
        <dbReference type="ARBA" id="ARBA00023136"/>
    </source>
</evidence>
<keyword evidence="7 9" id="KW-1133">Transmembrane helix</keyword>
<reference evidence="10 11" key="1">
    <citation type="journal article" date="2016" name="Sci. Rep.">
        <title>Complete genome sequence and transcriptomic analysis of a novel marine strain Bacillus weihaiensis reveals the mechanism of brown algae degradation.</title>
        <authorList>
            <person name="Zhu Y."/>
            <person name="Chen P."/>
            <person name="Bao Y."/>
            <person name="Men Y."/>
            <person name="Zeng Y."/>
            <person name="Yang J."/>
            <person name="Sun J."/>
            <person name="Sun Y."/>
        </authorList>
    </citation>
    <scope>NUCLEOTIDE SEQUENCE [LARGE SCALE GENOMIC DNA]</scope>
    <source>
        <strain evidence="10 11">Alg07</strain>
    </source>
</reference>
<proteinExistence type="inferred from homology"/>
<dbReference type="GO" id="GO:0015820">
    <property type="term" value="P:L-leucine transport"/>
    <property type="evidence" value="ECO:0007669"/>
    <property type="project" value="TreeGrafter"/>
</dbReference>
<evidence type="ECO:0000256" key="7">
    <source>
        <dbReference type="ARBA" id="ARBA00022989"/>
    </source>
</evidence>
<dbReference type="EMBL" id="CP016020">
    <property type="protein sequence ID" value="APH06912.1"/>
    <property type="molecule type" value="Genomic_DNA"/>
</dbReference>
<sequence length="429" mass="45550">MLFSMFFGAGNLIFPAFLGRSAGEDVWISLAGFILTAVGLPILGVMAVAKAGSLHTLATRVHPTFAFLFPLFIYVSIGPGLAIPRAGSISYEMGLKPFLTESLADQSWMLFLYTIIFFSITLWLSLQPSKLVDRFGKLLTPILLIMITIIFIKAVITPIGSFGQATGSYEEIPFFQGFLDGYLTMDALAALVFGIVVANTIRSKGVDQPKLLSRYMSYAGIGAGALLATIYGVLAYLGASSSSVGEAENGAQVLTLVMNELFGPAGILMLGLLFTLACLCVCIGLIIACSQYFTGIFPKLSYKQWAVTLAALSLLVANLGLTQILSISVPILGAVYPIAVVLITLGLLSAKISHSVYFLTILFTALFSVAETVNHTFLQNLLDPVLSVMPLYGEGVGWIVPAVIGAIVGLIVGHLNGGKDIDEPVKIAG</sequence>
<evidence type="ECO:0000256" key="5">
    <source>
        <dbReference type="ARBA" id="ARBA00022692"/>
    </source>
</evidence>
<accession>A0A1L3MX57</accession>
<dbReference type="OrthoDB" id="9783920at2"/>
<protein>
    <recommendedName>
        <fullName evidence="9">Branched-chain amino acid transport system carrier protein</fullName>
    </recommendedName>
</protein>
<dbReference type="GO" id="GO:0015188">
    <property type="term" value="F:L-isoleucine transmembrane transporter activity"/>
    <property type="evidence" value="ECO:0007669"/>
    <property type="project" value="TreeGrafter"/>
</dbReference>
<gene>
    <name evidence="10" type="ORF">A9C19_01555</name>
</gene>
<feature type="transmembrane region" description="Helical" evidence="9">
    <location>
        <begin position="138"/>
        <end position="162"/>
    </location>
</feature>
<dbReference type="GO" id="GO:0015818">
    <property type="term" value="P:isoleucine transport"/>
    <property type="evidence" value="ECO:0007669"/>
    <property type="project" value="TreeGrafter"/>
</dbReference>
<comment type="similarity">
    <text evidence="2 9">Belongs to the branched chain amino acid transporter family.</text>
</comment>
<feature type="transmembrane region" description="Helical" evidence="9">
    <location>
        <begin position="356"/>
        <end position="378"/>
    </location>
</feature>
<evidence type="ECO:0000313" key="11">
    <source>
        <dbReference type="Proteomes" id="UP000181936"/>
    </source>
</evidence>
<feature type="transmembrane region" description="Helical" evidence="9">
    <location>
        <begin position="107"/>
        <end position="126"/>
    </location>
</feature>
<dbReference type="PANTHER" id="PTHR30588:SF0">
    <property type="entry name" value="BRANCHED-CHAIN AMINO ACID PERMEASE BRNQ"/>
    <property type="match status" value="1"/>
</dbReference>
<evidence type="ECO:0000256" key="2">
    <source>
        <dbReference type="ARBA" id="ARBA00008540"/>
    </source>
</evidence>
<name>A0A1L3MX57_9BACI</name>
<organism evidence="10 11">
    <name type="scientific">Bacillus weihaiensis</name>
    <dbReference type="NCBI Taxonomy" id="1547283"/>
    <lineage>
        <taxon>Bacteria</taxon>
        <taxon>Bacillati</taxon>
        <taxon>Bacillota</taxon>
        <taxon>Bacilli</taxon>
        <taxon>Bacillales</taxon>
        <taxon>Bacillaceae</taxon>
        <taxon>Bacillus</taxon>
    </lineage>
</organism>
<evidence type="ECO:0000256" key="9">
    <source>
        <dbReference type="RuleBase" id="RU362122"/>
    </source>
</evidence>
<feature type="transmembrane region" description="Helical" evidence="9">
    <location>
        <begin position="398"/>
        <end position="417"/>
    </location>
</feature>
<feature type="transmembrane region" description="Helical" evidence="9">
    <location>
        <begin position="331"/>
        <end position="349"/>
    </location>
</feature>
<evidence type="ECO:0000256" key="1">
    <source>
        <dbReference type="ARBA" id="ARBA00004651"/>
    </source>
</evidence>